<dbReference type="AlphaFoldDB" id="A0A7S3C152"/>
<feature type="region of interest" description="Disordered" evidence="1">
    <location>
        <begin position="76"/>
        <end position="98"/>
    </location>
</feature>
<protein>
    <submittedName>
        <fullName evidence="3">Uncharacterized protein</fullName>
    </submittedName>
</protein>
<feature type="region of interest" description="Disordered" evidence="1">
    <location>
        <begin position="31"/>
        <end position="50"/>
    </location>
</feature>
<gene>
    <name evidence="3" type="ORF">PSIN1315_LOCUS13082</name>
</gene>
<dbReference type="EMBL" id="HBHY01020468">
    <property type="protein sequence ID" value="CAE0151077.1"/>
    <property type="molecule type" value="Transcribed_RNA"/>
</dbReference>
<feature type="compositionally biased region" description="Gly residues" evidence="1">
    <location>
        <begin position="78"/>
        <end position="98"/>
    </location>
</feature>
<feature type="transmembrane region" description="Helical" evidence="2">
    <location>
        <begin position="108"/>
        <end position="126"/>
    </location>
</feature>
<keyword evidence="2" id="KW-1133">Transmembrane helix</keyword>
<evidence type="ECO:0000256" key="2">
    <source>
        <dbReference type="SAM" id="Phobius"/>
    </source>
</evidence>
<reference evidence="3" key="1">
    <citation type="submission" date="2021-01" db="EMBL/GenBank/DDBJ databases">
        <authorList>
            <person name="Corre E."/>
            <person name="Pelletier E."/>
            <person name="Niang G."/>
            <person name="Scheremetjew M."/>
            <person name="Finn R."/>
            <person name="Kale V."/>
            <person name="Holt S."/>
            <person name="Cochrane G."/>
            <person name="Meng A."/>
            <person name="Brown T."/>
            <person name="Cohen L."/>
        </authorList>
    </citation>
    <scope>NUCLEOTIDE SEQUENCE</scope>
    <source>
        <strain evidence="3">RCC927</strain>
    </source>
</reference>
<accession>A0A7S3C152</accession>
<organism evidence="3">
    <name type="scientific">Prasinoderma singulare</name>
    <dbReference type="NCBI Taxonomy" id="676789"/>
    <lineage>
        <taxon>Eukaryota</taxon>
        <taxon>Viridiplantae</taxon>
        <taxon>Prasinodermophyta</taxon>
        <taxon>Prasinodermophyceae</taxon>
        <taxon>Prasinodermales</taxon>
        <taxon>Prasinodermaceae</taxon>
        <taxon>Prasinoderma</taxon>
    </lineage>
</organism>
<keyword evidence="2" id="KW-0472">Membrane</keyword>
<proteinExistence type="predicted"/>
<keyword evidence="2" id="KW-0812">Transmembrane</keyword>
<feature type="transmembrane region" description="Helical" evidence="2">
    <location>
        <begin position="160"/>
        <end position="179"/>
    </location>
</feature>
<name>A0A7S3C152_9VIRI</name>
<sequence length="247" mass="25249">MASRCACARFRPTLANGHCLRRRPRAFVHTETAETGTRAPARTGSAHSASFVETVSRSAGGAEALMRLENAYKLDSGSGSGGNNKGGEGGGGGGGGGGGDGSNRWESVLFSFLHAAAFFALSLFGFSHVARGAAAKANASAGASAETQARSSALRSWCRLMSMALLFVTLPYLLPLAVLCARASVSALQRASASDWLVLLVPSARAWQLRGGTGSGNSAVEMPYYCGASGTGTAAFSPPAVKKQAVR</sequence>
<evidence type="ECO:0000256" key="1">
    <source>
        <dbReference type="SAM" id="MobiDB-lite"/>
    </source>
</evidence>
<evidence type="ECO:0000313" key="3">
    <source>
        <dbReference type="EMBL" id="CAE0151077.1"/>
    </source>
</evidence>